<proteinExistence type="predicted"/>
<dbReference type="InterPro" id="IPR041181">
    <property type="entry name" value="DR2241_middle"/>
</dbReference>
<evidence type="ECO:0000259" key="2">
    <source>
        <dbReference type="Pfam" id="PF18009"/>
    </source>
</evidence>
<dbReference type="GeneID" id="78819119"/>
<gene>
    <name evidence="5" type="ORF">ACFQMA_03365</name>
</gene>
<dbReference type="Pfam" id="PF18069">
    <property type="entry name" value="DR2241"/>
    <property type="match status" value="1"/>
</dbReference>
<evidence type="ECO:0000256" key="1">
    <source>
        <dbReference type="SAM" id="MobiDB-lite"/>
    </source>
</evidence>
<evidence type="ECO:0000313" key="5">
    <source>
        <dbReference type="EMBL" id="MFC7138875.1"/>
    </source>
</evidence>
<comment type="caution">
    <text evidence="5">The sequence shown here is derived from an EMBL/GenBank/DDBJ whole genome shotgun (WGS) entry which is preliminary data.</text>
</comment>
<evidence type="ECO:0000259" key="3">
    <source>
        <dbReference type="Pfam" id="PF18069"/>
    </source>
</evidence>
<dbReference type="Gene3D" id="3.30.1360.190">
    <property type="match status" value="1"/>
</dbReference>
<dbReference type="Proteomes" id="UP001596432">
    <property type="component" value="Unassembled WGS sequence"/>
</dbReference>
<dbReference type="InterPro" id="IPR041346">
    <property type="entry name" value="DR2241_Fer4"/>
</dbReference>
<dbReference type="RefSeq" id="WP_382261146.1">
    <property type="nucleotide sequence ID" value="NZ_CP118158.1"/>
</dbReference>
<dbReference type="EMBL" id="JBHTAS010000001">
    <property type="protein sequence ID" value="MFC7138875.1"/>
    <property type="molecule type" value="Genomic_DNA"/>
</dbReference>
<feature type="domain" description="DR2241 stabilising" evidence="3">
    <location>
        <begin position="96"/>
        <end position="205"/>
    </location>
</feature>
<dbReference type="Pfam" id="PF18009">
    <property type="entry name" value="Fer4_23"/>
    <property type="match status" value="1"/>
</dbReference>
<feature type="compositionally biased region" description="Acidic residues" evidence="1">
    <location>
        <begin position="374"/>
        <end position="393"/>
    </location>
</feature>
<dbReference type="AlphaFoldDB" id="A0ABD5XZE8"/>
<dbReference type="InterPro" id="IPR055772">
    <property type="entry name" value="DUF7348"/>
</dbReference>
<dbReference type="Gene3D" id="3.30.70.2320">
    <property type="match status" value="1"/>
</dbReference>
<evidence type="ECO:0000313" key="6">
    <source>
        <dbReference type="Proteomes" id="UP001596432"/>
    </source>
</evidence>
<organism evidence="5 6">
    <name type="scientific">Halosimplex aquaticum</name>
    <dbReference type="NCBI Taxonomy" id="3026162"/>
    <lineage>
        <taxon>Archaea</taxon>
        <taxon>Methanobacteriati</taxon>
        <taxon>Methanobacteriota</taxon>
        <taxon>Stenosarchaea group</taxon>
        <taxon>Halobacteria</taxon>
        <taxon>Halobacteriales</taxon>
        <taxon>Haloarculaceae</taxon>
        <taxon>Halosimplex</taxon>
    </lineage>
</organism>
<feature type="region of interest" description="Disordered" evidence="1">
    <location>
        <begin position="354"/>
        <end position="393"/>
    </location>
</feature>
<protein>
    <submittedName>
        <fullName evidence="5">DR2241 family protein</fullName>
    </submittedName>
</protein>
<keyword evidence="6" id="KW-1185">Reference proteome</keyword>
<sequence length="393" mass="44250">MNAAQVDRAQVEALAEAAADGIEFDGFAAETEGEGYVLATEEGSKRVVHAENLDDAAAEYAPYVTNWYFWHAEAPQAEDRWSFLRWLEGADDRRVGERYEALDAGLTREWGQLHVTVTVDDTGSRRYAIRHVDDADAAADALDDHEDPLDARQIAKLDDRERFRPLKTAPTLRTGWRFPDLDPAEAVRTIDSFYPATVANWHREREGALDVSHWRETMERQSGIYGVIETWDRGEGHEHVNWVAESCCVDSQCLKRREWQYDEETDLDVDGGDGEFPCREPCSVVVSAARRWTKLEGEQSRTYEFELTPSEKEQVEEIIDAVADGRTEEIREADVYDGANRYRARFLRAKRFDEAGNLSGVPTDPDASNAEGADAGDAESTADEDEATEEASD</sequence>
<name>A0ABD5XZE8_9EURY</name>
<accession>A0ABD5XZE8</accession>
<reference evidence="5 6" key="1">
    <citation type="journal article" date="2019" name="Int. J. Syst. Evol. Microbiol.">
        <title>The Global Catalogue of Microorganisms (GCM) 10K type strain sequencing project: providing services to taxonomists for standard genome sequencing and annotation.</title>
        <authorList>
            <consortium name="The Broad Institute Genomics Platform"/>
            <consortium name="The Broad Institute Genome Sequencing Center for Infectious Disease"/>
            <person name="Wu L."/>
            <person name="Ma J."/>
        </authorList>
    </citation>
    <scope>NUCLEOTIDE SEQUENCE [LARGE SCALE GENOMIC DNA]</scope>
    <source>
        <strain evidence="5 6">XZYJT29</strain>
    </source>
</reference>
<feature type="domain" description="DUF7348" evidence="4">
    <location>
        <begin position="8"/>
        <end position="74"/>
    </location>
</feature>
<dbReference type="Pfam" id="PF24039">
    <property type="entry name" value="DUF7348"/>
    <property type="match status" value="1"/>
</dbReference>
<evidence type="ECO:0000259" key="4">
    <source>
        <dbReference type="Pfam" id="PF24039"/>
    </source>
</evidence>
<feature type="domain" description="DR2241 4Fe-4S iron-sulfur cluster binding" evidence="2">
    <location>
        <begin position="207"/>
        <end position="291"/>
    </location>
</feature>